<dbReference type="GO" id="GO:0030246">
    <property type="term" value="F:carbohydrate binding"/>
    <property type="evidence" value="ECO:0007669"/>
    <property type="project" value="InterPro"/>
</dbReference>
<feature type="domain" description="Glycosyl-hydrolase 97 C-terminal oligomerisation" evidence="7">
    <location>
        <begin position="595"/>
        <end position="696"/>
    </location>
</feature>
<dbReference type="STRING" id="1122991.GCA_000613445_02375"/>
<proteinExistence type="predicted"/>
<evidence type="ECO:0000256" key="1">
    <source>
        <dbReference type="ARBA" id="ARBA00001913"/>
    </source>
</evidence>
<keyword evidence="9" id="KW-1185">Reference proteome</keyword>
<dbReference type="AlphaFoldDB" id="A0A318HQF1"/>
<evidence type="ECO:0000259" key="5">
    <source>
        <dbReference type="Pfam" id="PF10566"/>
    </source>
</evidence>
<keyword evidence="4" id="KW-0732">Signal</keyword>
<dbReference type="OrthoDB" id="1109141at2"/>
<dbReference type="Proteomes" id="UP000248314">
    <property type="component" value="Unassembled WGS sequence"/>
</dbReference>
<evidence type="ECO:0000256" key="2">
    <source>
        <dbReference type="ARBA" id="ARBA00011245"/>
    </source>
</evidence>
<comment type="cofactor">
    <cofactor evidence="1">
        <name>Ca(2+)</name>
        <dbReference type="ChEBI" id="CHEBI:29108"/>
    </cofactor>
</comment>
<protein>
    <submittedName>
        <fullName evidence="8">Glycosyl hydrolase family 97</fullName>
    </submittedName>
</protein>
<comment type="caution">
    <text evidence="8">The sequence shown here is derived from an EMBL/GenBank/DDBJ whole genome shotgun (WGS) entry which is preliminary data.</text>
</comment>
<evidence type="ECO:0000259" key="7">
    <source>
        <dbReference type="Pfam" id="PF14509"/>
    </source>
</evidence>
<dbReference type="PANTHER" id="PTHR35803:SF1">
    <property type="entry name" value="GLUCAN 1,4-ALPHA-GLUCOSIDASE SUSB"/>
    <property type="match status" value="1"/>
</dbReference>
<dbReference type="InterPro" id="IPR019563">
    <property type="entry name" value="GH97_catalytic"/>
</dbReference>
<dbReference type="Gene3D" id="3.20.20.70">
    <property type="entry name" value="Aldolase class I"/>
    <property type="match status" value="1"/>
</dbReference>
<gene>
    <name evidence="8" type="ORF">EJ73_02374</name>
</gene>
<evidence type="ECO:0000313" key="8">
    <source>
        <dbReference type="EMBL" id="PXX19536.1"/>
    </source>
</evidence>
<feature type="domain" description="Glycosyl-hydrolase 97 N-terminal" evidence="6">
    <location>
        <begin position="22"/>
        <end position="288"/>
    </location>
</feature>
<dbReference type="InterPro" id="IPR029483">
    <property type="entry name" value="GH97_C"/>
</dbReference>
<organism evidence="8 9">
    <name type="scientific">Hoylesella shahii DSM 15611 = JCM 12083</name>
    <dbReference type="NCBI Taxonomy" id="1122991"/>
    <lineage>
        <taxon>Bacteria</taxon>
        <taxon>Pseudomonadati</taxon>
        <taxon>Bacteroidota</taxon>
        <taxon>Bacteroidia</taxon>
        <taxon>Bacteroidales</taxon>
        <taxon>Prevotellaceae</taxon>
        <taxon>Hoylesella</taxon>
    </lineage>
</organism>
<feature type="signal peptide" evidence="4">
    <location>
        <begin position="1"/>
        <end position="18"/>
    </location>
</feature>
<dbReference type="PANTHER" id="PTHR35803">
    <property type="entry name" value="GLUCAN 1,4-ALPHA-GLUCOSIDASE SUSB-RELATED"/>
    <property type="match status" value="1"/>
</dbReference>
<dbReference type="InterPro" id="IPR029486">
    <property type="entry name" value="GH97_N"/>
</dbReference>
<dbReference type="InterPro" id="IPR017853">
    <property type="entry name" value="GH"/>
</dbReference>
<name>A0A318HQF1_9BACT</name>
<dbReference type="InterPro" id="IPR052720">
    <property type="entry name" value="Glycosyl_hydrolase_97"/>
</dbReference>
<dbReference type="RefSeq" id="WP_044075706.1">
    <property type="nucleotide sequence ID" value="NZ_BAIZ01000009.1"/>
</dbReference>
<dbReference type="InterPro" id="IPR013785">
    <property type="entry name" value="Aldolase_TIM"/>
</dbReference>
<accession>A0A318HQF1</accession>
<keyword evidence="8" id="KW-0378">Hydrolase</keyword>
<dbReference type="SUPFAM" id="SSF51445">
    <property type="entry name" value="(Trans)glycosidases"/>
    <property type="match status" value="1"/>
</dbReference>
<evidence type="ECO:0000256" key="3">
    <source>
        <dbReference type="ARBA" id="ARBA00022837"/>
    </source>
</evidence>
<feature type="chain" id="PRO_5016396009" evidence="4">
    <location>
        <begin position="19"/>
        <end position="709"/>
    </location>
</feature>
<dbReference type="Pfam" id="PF14508">
    <property type="entry name" value="GH97_N"/>
    <property type="match status" value="1"/>
</dbReference>
<keyword evidence="3" id="KW-0106">Calcium</keyword>
<evidence type="ECO:0000313" key="9">
    <source>
        <dbReference type="Proteomes" id="UP000248314"/>
    </source>
</evidence>
<evidence type="ECO:0000256" key="4">
    <source>
        <dbReference type="SAM" id="SignalP"/>
    </source>
</evidence>
<dbReference type="InterPro" id="IPR014718">
    <property type="entry name" value="GH-type_carb-bd"/>
</dbReference>
<evidence type="ECO:0000259" key="6">
    <source>
        <dbReference type="Pfam" id="PF14508"/>
    </source>
</evidence>
<reference evidence="8 9" key="1">
    <citation type="submission" date="2018-05" db="EMBL/GenBank/DDBJ databases">
        <title>Genomic Encyclopedia of Type Strains, Phase I: the one thousand microbial genomes (KMG-I) project.</title>
        <authorList>
            <person name="Kyrpides N."/>
        </authorList>
    </citation>
    <scope>NUCLEOTIDE SEQUENCE [LARGE SCALE GENOMIC DNA]</scope>
    <source>
        <strain evidence="8 9">DSM 15611</strain>
    </source>
</reference>
<dbReference type="Gene3D" id="2.70.98.10">
    <property type="match status" value="1"/>
</dbReference>
<sequence>MPWFRWLTILWFAPLAMAAQTISSPNGQLTLRAYVSKGQPTYELFYGNEPVVKPSHLGLELANFPSLLTNFEVASVDSSSFDETWKPVWGEKSAIRNRYNELAVHFKERTAACRDMVVRFRLYDEGVGFRYELPRQPQLDNVIVKEERTQFAMPGNHQAYWIAGDYDTNEYDYQITRLSEIRQRMPKAVTPNATQSPIGPTAVQTALLMKTDGGLYINIHEAALVNYSAMHLVLNDTTMVFESCLTPDALGQKACIRCPFNTPWRTIMVSNDPRTLLDSKLTLNLNEPCKLEDTSWIHPVKYIGVWWEMITGKSTWSYADYQPVVLGQTNFAKLKPTGRHGADSTNVKRYIDFAARHGFSQVLVEGWNEGWEDNWRKLHNYSFTQAYPDYPLQRLQAYAQERGVKLMMHHETSSSVLNYERQLDDAYKLMNSHGIDVVKSGYVGDIFPNGGHHFDQWMVEHYLHCIKEAAKHRIMVNAHEAVRPTGLCRTYPNMIGNESARGTEFHAMEGCSPGHVAILPFTRLMGGPMDYTPGIFETDISKVNPNNKCRMRATLCNQLALYVVLYSPLQMAADLPENYEKHLDAFQFIKDVAVDWDDSHYLEAEPGEYITVARKAKGSPNWFVGCVAGLHAHMANVSLSFLEPGKKYLATIYKDGAKADIDKFTADYVIEQRTVTHRSNLRIRAVKGGGFAISIKPLERGEKVKKVKK</sequence>
<dbReference type="GO" id="GO:0016787">
    <property type="term" value="F:hydrolase activity"/>
    <property type="evidence" value="ECO:0007669"/>
    <property type="project" value="UniProtKB-KW"/>
</dbReference>
<dbReference type="EMBL" id="QJJX01000036">
    <property type="protein sequence ID" value="PXX19536.1"/>
    <property type="molecule type" value="Genomic_DNA"/>
</dbReference>
<dbReference type="Pfam" id="PF14509">
    <property type="entry name" value="GH97_C"/>
    <property type="match status" value="1"/>
</dbReference>
<comment type="subunit">
    <text evidence="2">Monomer.</text>
</comment>
<dbReference type="Pfam" id="PF10566">
    <property type="entry name" value="Glyco_hydro_97"/>
    <property type="match status" value="1"/>
</dbReference>
<feature type="domain" description="Glycosyl-hydrolase 97 catalytic" evidence="5">
    <location>
        <begin position="306"/>
        <end position="500"/>
    </location>
</feature>